<evidence type="ECO:0000313" key="3">
    <source>
        <dbReference type="Proteomes" id="UP000660339"/>
    </source>
</evidence>
<dbReference type="Pfam" id="PF01636">
    <property type="entry name" value="APH"/>
    <property type="match status" value="1"/>
</dbReference>
<protein>
    <recommendedName>
        <fullName evidence="1">Aminoglycoside phosphotransferase domain-containing protein</fullName>
    </recommendedName>
</protein>
<gene>
    <name evidence="2" type="ORF">Cme02nite_50540</name>
</gene>
<dbReference type="Proteomes" id="UP000660339">
    <property type="component" value="Unassembled WGS sequence"/>
</dbReference>
<dbReference type="Gene3D" id="3.90.1200.10">
    <property type="match status" value="1"/>
</dbReference>
<sequence>MDRVTGLPGLPHLQRLLSAHGVTAAGWSEANQQGFSGARIYRNADRPGVPFVIKVTAADTDWIMRATGDRRCREAVLAEAGGIGGGPVTSPAIGAARDGDVCSILMHDIGDQLLPNAPLTAGQLDVVLRAVSGLHALTPPVTADVPWCSVRDRVTLFLPDERKLAGFRIADDILRGWELFFQYAPGDVGDLVRALFDDTGPLEAALGELPDSLLHGDLKLDNIGLRPDGGLSLIDWSMPLIAPAAVDLGWFLAMNSRVLPVPVPAALAAYTSCSTIERGLHERHESLTVLCGLLIRGWRKALDAAAGEPGELRWWCERAAAAATLL</sequence>
<name>A0A8J3L990_9ACTN</name>
<dbReference type="RefSeq" id="WP_166379085.1">
    <property type="nucleotide sequence ID" value="NZ_BAAATT010000005.1"/>
</dbReference>
<dbReference type="AlphaFoldDB" id="A0A8J3L990"/>
<evidence type="ECO:0000313" key="2">
    <source>
        <dbReference type="EMBL" id="GIG16722.1"/>
    </source>
</evidence>
<reference evidence="2" key="1">
    <citation type="submission" date="2021-01" db="EMBL/GenBank/DDBJ databases">
        <title>Whole genome shotgun sequence of Catellatospora methionotrophica NBRC 14553.</title>
        <authorList>
            <person name="Komaki H."/>
            <person name="Tamura T."/>
        </authorList>
    </citation>
    <scope>NUCLEOTIDE SEQUENCE</scope>
    <source>
        <strain evidence="2">NBRC 14553</strain>
    </source>
</reference>
<accession>A0A8J3L990</accession>
<proteinExistence type="predicted"/>
<comment type="caution">
    <text evidence="2">The sequence shown here is derived from an EMBL/GenBank/DDBJ whole genome shotgun (WGS) entry which is preliminary data.</text>
</comment>
<dbReference type="InterPro" id="IPR011009">
    <property type="entry name" value="Kinase-like_dom_sf"/>
</dbReference>
<dbReference type="InterPro" id="IPR002575">
    <property type="entry name" value="Aminoglycoside_PTrfase"/>
</dbReference>
<feature type="domain" description="Aminoglycoside phosphotransferase" evidence="1">
    <location>
        <begin position="184"/>
        <end position="271"/>
    </location>
</feature>
<organism evidence="2 3">
    <name type="scientific">Catellatospora methionotrophica</name>
    <dbReference type="NCBI Taxonomy" id="121620"/>
    <lineage>
        <taxon>Bacteria</taxon>
        <taxon>Bacillati</taxon>
        <taxon>Actinomycetota</taxon>
        <taxon>Actinomycetes</taxon>
        <taxon>Micromonosporales</taxon>
        <taxon>Micromonosporaceae</taxon>
        <taxon>Catellatospora</taxon>
    </lineage>
</organism>
<dbReference type="SUPFAM" id="SSF56112">
    <property type="entry name" value="Protein kinase-like (PK-like)"/>
    <property type="match status" value="1"/>
</dbReference>
<evidence type="ECO:0000259" key="1">
    <source>
        <dbReference type="Pfam" id="PF01636"/>
    </source>
</evidence>
<keyword evidence="3" id="KW-1185">Reference proteome</keyword>
<dbReference type="EMBL" id="BONJ01000028">
    <property type="protein sequence ID" value="GIG16722.1"/>
    <property type="molecule type" value="Genomic_DNA"/>
</dbReference>